<sequence length="92" mass="9868">MTDCCRASGIKTQVLVRHSRKVKDSVGLDVMARRENLSGQLRWLGAGVDPRELGNVVIVDDVVTTGATMEATANMLRFHGVDVVAGLSLCEA</sequence>
<organism evidence="1 2">
    <name type="scientific">Corynebacterium spheniscorum</name>
    <dbReference type="NCBI Taxonomy" id="185761"/>
    <lineage>
        <taxon>Bacteria</taxon>
        <taxon>Bacillati</taxon>
        <taxon>Actinomycetota</taxon>
        <taxon>Actinomycetes</taxon>
        <taxon>Mycobacteriales</taxon>
        <taxon>Corynebacteriaceae</taxon>
        <taxon>Corynebacterium</taxon>
    </lineage>
</organism>
<dbReference type="SUPFAM" id="SSF53271">
    <property type="entry name" value="PRTase-like"/>
    <property type="match status" value="1"/>
</dbReference>
<protein>
    <submittedName>
        <fullName evidence="1">Phosphoribosyl transferase domain-containing protein</fullName>
    </submittedName>
</protein>
<reference evidence="1 2" key="1">
    <citation type="submission" date="2016-10" db="EMBL/GenBank/DDBJ databases">
        <authorList>
            <person name="de Groot N.N."/>
        </authorList>
    </citation>
    <scope>NUCLEOTIDE SEQUENCE [LARGE SCALE GENOMIC DNA]</scope>
    <source>
        <strain>J11</strain>
        <strain evidence="2">PG 39</strain>
    </source>
</reference>
<gene>
    <name evidence="1" type="ORF">SAMN05660282_00247</name>
</gene>
<proteinExistence type="predicted"/>
<dbReference type="RefSeq" id="WP_223845844.1">
    <property type="nucleotide sequence ID" value="NZ_FOPJ01000001.1"/>
</dbReference>
<dbReference type="Proteomes" id="UP000199065">
    <property type="component" value="Unassembled WGS sequence"/>
</dbReference>
<dbReference type="AlphaFoldDB" id="A0A1I2PUD9"/>
<dbReference type="EMBL" id="FOPJ01000001">
    <property type="protein sequence ID" value="SFG19885.1"/>
    <property type="molecule type" value="Genomic_DNA"/>
</dbReference>
<dbReference type="Gene3D" id="3.40.50.2020">
    <property type="match status" value="1"/>
</dbReference>
<evidence type="ECO:0000313" key="1">
    <source>
        <dbReference type="EMBL" id="SFG19885.1"/>
    </source>
</evidence>
<dbReference type="InterPro" id="IPR029057">
    <property type="entry name" value="PRTase-like"/>
</dbReference>
<name>A0A1I2PUD9_9CORY</name>
<dbReference type="PANTHER" id="PTHR47505">
    <property type="entry name" value="DNA UTILIZATION PROTEIN YHGH"/>
    <property type="match status" value="1"/>
</dbReference>
<dbReference type="STRING" id="185761.SAMN05660282_00247"/>
<dbReference type="GO" id="GO:0016740">
    <property type="term" value="F:transferase activity"/>
    <property type="evidence" value="ECO:0007669"/>
    <property type="project" value="UniProtKB-KW"/>
</dbReference>
<keyword evidence="1" id="KW-0808">Transferase</keyword>
<dbReference type="InterPro" id="IPR051910">
    <property type="entry name" value="ComF/GntX_DNA_util-trans"/>
</dbReference>
<dbReference type="PANTHER" id="PTHR47505:SF1">
    <property type="entry name" value="DNA UTILIZATION PROTEIN YHGH"/>
    <property type="match status" value="1"/>
</dbReference>
<accession>A0A1I2PUD9</accession>
<evidence type="ECO:0000313" key="2">
    <source>
        <dbReference type="Proteomes" id="UP000199065"/>
    </source>
</evidence>
<keyword evidence="2" id="KW-1185">Reference proteome</keyword>